<protein>
    <submittedName>
        <fullName evidence="1">Uncharacterized protein</fullName>
    </submittedName>
</protein>
<dbReference type="EMBL" id="JASBWS010000029">
    <property type="protein sequence ID" value="KAJ9109549.1"/>
    <property type="molecule type" value="Genomic_DNA"/>
</dbReference>
<proteinExistence type="predicted"/>
<accession>A0ACC2WEA7</accession>
<keyword evidence="2" id="KW-1185">Reference proteome</keyword>
<organism evidence="1 2">
    <name type="scientific">Naganishia adeliensis</name>
    <dbReference type="NCBI Taxonomy" id="92952"/>
    <lineage>
        <taxon>Eukaryota</taxon>
        <taxon>Fungi</taxon>
        <taxon>Dikarya</taxon>
        <taxon>Basidiomycota</taxon>
        <taxon>Agaricomycotina</taxon>
        <taxon>Tremellomycetes</taxon>
        <taxon>Filobasidiales</taxon>
        <taxon>Filobasidiaceae</taxon>
        <taxon>Naganishia</taxon>
    </lineage>
</organism>
<reference evidence="1" key="1">
    <citation type="submission" date="2023-04" db="EMBL/GenBank/DDBJ databases">
        <title>Draft Genome sequencing of Naganishia species isolated from polar environments using Oxford Nanopore Technology.</title>
        <authorList>
            <person name="Leo P."/>
            <person name="Venkateswaran K."/>
        </authorList>
    </citation>
    <scope>NUCLEOTIDE SEQUENCE</scope>
    <source>
        <strain evidence="1">MNA-CCFEE 5262</strain>
    </source>
</reference>
<name>A0ACC2WEA7_9TREE</name>
<evidence type="ECO:0000313" key="2">
    <source>
        <dbReference type="Proteomes" id="UP001230649"/>
    </source>
</evidence>
<dbReference type="Proteomes" id="UP001230649">
    <property type="component" value="Unassembled WGS sequence"/>
</dbReference>
<gene>
    <name evidence="1" type="ORF">QFC20_003295</name>
</gene>
<evidence type="ECO:0000313" key="1">
    <source>
        <dbReference type="EMBL" id="KAJ9109549.1"/>
    </source>
</evidence>
<comment type="caution">
    <text evidence="1">The sequence shown here is derived from an EMBL/GenBank/DDBJ whole genome shotgun (WGS) entry which is preliminary data.</text>
</comment>
<sequence length="1054" mass="114760">MDTAGAPSLPSLLLETYHDSHPQSPPPDLSTKQSTEYLTRLTGYSLNSLTSEPSRIADEHAFVGRELTSLCIGEYKSFVAVHQCKEQVKGALDEFDASLEELRRAIPELERECAMFVQETSGIQADRRRAQIVLEHQDKLVDLLDIPQLVDTCVRNGYYHEAMELTSHTRQLVERHPDVPLVHSISTQVDSIMQLQLSQLVASLREPVKLPILVKSIGFLRKMASLEEDELRLAFLESRAQRWRDHVKEHVDKERHDPTRYIRRYVDAFRELQYDTVVQYTAIFLDPASFRNTSRRTTSGTPAGLDEASRVQALDLIVRYAHHAVSDLLHCIATYIPAITDPSSLSSLLTQLGYTALSFSRVGMDFSAYLPEVFEHAVQELTTSSWNEALRHVMERLKPTLTTQRTASPSGQADIEAVFVPGFLVSPAGLSALTRSEPPAFVPPIHKHSGSKTVPPLYLTSYPLLATYTNSIVTTLNSLRLLAPIALFPILYAKLLDNLATFGQALLDYAIQVTGQADPALGPPTRKRPEGLRRNTSISNRDQLAERTQARERHGKRILSALLDAYVNGCVDFLKTALVEGVYAGQFQRVQHVESEKRGVVGGSEERLASVVAQLQDWVARHVEETAGKKTEQPKGIDEEEVPAEKKLDSMPEAEVAEQEDIKLPAEPVTIADTGPEPRQMDTTEGYSLNDPALNDPTLRQGESDAKLEPSASPQPPTDAKETASEEDPSSADVVSQSQPPVSAPVEEVAEASPQMPLPAEATVEIQQPTTPKVIEKVLEVGIEIPATVGSEDISDPSANEQGIPVQITEEVQIPAQDSAEPSLKDAEPVSVVPDTSTDSLPAEIGINAAGREDDVDIVDRLIAAKEEAEVALERLEEGGQNADQNGASELPQEPEIGSQGTSLPPAQPDESERADTAKDRATIDMPLTKDSDLAPNGLSDSAQGTDNITNRSVTPVSTRAMPPFTTTGAIDQATVQPSTIDQPARAEPETTAVSDPLETAAEALDVGEEDLLSGVVTPENEAEDPGLPPTAPNTENAAGGKSKKKKNKKKGKK</sequence>